<dbReference type="PROSITE" id="PS50199">
    <property type="entry name" value="ZF_RANBP2_2"/>
    <property type="match status" value="3"/>
</dbReference>
<evidence type="ECO:0000256" key="5">
    <source>
        <dbReference type="SAM" id="MobiDB-lite"/>
    </source>
</evidence>
<evidence type="ECO:0000256" key="4">
    <source>
        <dbReference type="PROSITE-ProRule" id="PRU00322"/>
    </source>
</evidence>
<keyword evidence="1" id="KW-0479">Metal-binding</keyword>
<protein>
    <recommendedName>
        <fullName evidence="6">RanBP2-type domain-containing protein</fullName>
    </recommendedName>
</protein>
<accession>A0A2T7C229</accession>
<keyword evidence="8" id="KW-1185">Reference proteome</keyword>
<feature type="domain" description="RanBP2-type" evidence="6">
    <location>
        <begin position="302"/>
        <end position="337"/>
    </location>
</feature>
<dbReference type="Gramene" id="PUZ37400">
    <property type="protein sequence ID" value="PUZ37400"/>
    <property type="gene ID" value="GQ55_9G116200"/>
</dbReference>
<evidence type="ECO:0000259" key="6">
    <source>
        <dbReference type="PROSITE" id="PS50199"/>
    </source>
</evidence>
<dbReference type="EMBL" id="CM009757">
    <property type="protein sequence ID" value="PUZ37400.1"/>
    <property type="molecule type" value="Genomic_DNA"/>
</dbReference>
<dbReference type="SUPFAM" id="SSF90209">
    <property type="entry name" value="Ran binding protein zinc finger-like"/>
    <property type="match status" value="2"/>
</dbReference>
<dbReference type="InterPro" id="IPR036443">
    <property type="entry name" value="Znf_RanBP2_sf"/>
</dbReference>
<dbReference type="STRING" id="1504633.A0A2T7C229"/>
<dbReference type="GO" id="GO:0003729">
    <property type="term" value="F:mRNA binding"/>
    <property type="evidence" value="ECO:0007669"/>
    <property type="project" value="TreeGrafter"/>
</dbReference>
<gene>
    <name evidence="7" type="ORF">GQ55_9G116200</name>
</gene>
<dbReference type="GO" id="GO:0005737">
    <property type="term" value="C:cytoplasm"/>
    <property type="evidence" value="ECO:0007669"/>
    <property type="project" value="TreeGrafter"/>
</dbReference>
<dbReference type="PANTHER" id="PTHR23111:SF40">
    <property type="entry name" value="RNA-BINDING PROTEIN INVOLVED IN HETEROCHROMATIN ASSEMBLY-RELATED"/>
    <property type="match status" value="1"/>
</dbReference>
<dbReference type="SMART" id="SM00547">
    <property type="entry name" value="ZnF_RBZ"/>
    <property type="match status" value="3"/>
</dbReference>
<dbReference type="Gene3D" id="4.10.1060.10">
    <property type="entry name" value="Zinc finger, RanBP2-type"/>
    <property type="match status" value="3"/>
</dbReference>
<evidence type="ECO:0000256" key="2">
    <source>
        <dbReference type="ARBA" id="ARBA00022771"/>
    </source>
</evidence>
<evidence type="ECO:0000313" key="8">
    <source>
        <dbReference type="Proteomes" id="UP000244336"/>
    </source>
</evidence>
<feature type="compositionally biased region" description="Basic and acidic residues" evidence="5">
    <location>
        <begin position="459"/>
        <end position="474"/>
    </location>
</feature>
<feature type="domain" description="RanBP2-type" evidence="6">
    <location>
        <begin position="380"/>
        <end position="409"/>
    </location>
</feature>
<dbReference type="AlphaFoldDB" id="A0A2T7C229"/>
<sequence length="488" mass="53827">MASSSKLLSRTLSSSFLRSCRITSTSLLPTASRRHPGPFLSLRFCSAAPAAVDVAADPAVASVSAGHPWPEWGEFLDKLRSKGYFKQVVPASGVNAGEGAAGDGEAIASDNAAAAAADNVATYPFREQNRVKNACLIFARERYDLLSSLPKQDIQAIVECGCPNTNRKPVNAAKKLREFLQVEEKDACGVCKFRESCDRAYLVPKAEEGVRTVNVVRILLEYAMDTNNLSGENSVSESVQESARKLLSKLIILSDTTIDPSVPKPVFQTSSKQQSSTKLSDKSKGARGSVRKGRETTAVEMKMGDWLCTNSPYFGSCNFLNFARNRHCLECKADGPKKVEAATTEMKMGDWICTQCHFMNFARNKICFKCEEPRPKRQLNPGEWECPSCNYVNFRRNRMCKKCSQDRPEDDTQDNQLALRNTRGAGKSRSFDFSDQDGDNDGDASPYKGFRKHVAGMRPKPDQKRTSAESRGDVDLDDGLLTAKPRSF</sequence>
<keyword evidence="3" id="KW-0862">Zinc</keyword>
<dbReference type="PROSITE" id="PS01358">
    <property type="entry name" value="ZF_RANBP2_1"/>
    <property type="match status" value="2"/>
</dbReference>
<dbReference type="Pfam" id="PF00641">
    <property type="entry name" value="Zn_ribbon_RanBP"/>
    <property type="match status" value="2"/>
</dbReference>
<evidence type="ECO:0000313" key="7">
    <source>
        <dbReference type="EMBL" id="PUZ37400.1"/>
    </source>
</evidence>
<name>A0A2T7C229_9POAL</name>
<dbReference type="PANTHER" id="PTHR23111">
    <property type="entry name" value="ZINC FINGER PROTEIN"/>
    <property type="match status" value="1"/>
</dbReference>
<proteinExistence type="predicted"/>
<dbReference type="OrthoDB" id="448399at2759"/>
<dbReference type="GO" id="GO:0008270">
    <property type="term" value="F:zinc ion binding"/>
    <property type="evidence" value="ECO:0007669"/>
    <property type="project" value="UniProtKB-KW"/>
</dbReference>
<evidence type="ECO:0000256" key="3">
    <source>
        <dbReference type="ARBA" id="ARBA00022833"/>
    </source>
</evidence>
<feature type="region of interest" description="Disordered" evidence="5">
    <location>
        <begin position="420"/>
        <end position="488"/>
    </location>
</feature>
<feature type="compositionally biased region" description="Low complexity" evidence="5">
    <location>
        <begin position="268"/>
        <end position="278"/>
    </location>
</feature>
<evidence type="ECO:0000256" key="1">
    <source>
        <dbReference type="ARBA" id="ARBA00022723"/>
    </source>
</evidence>
<dbReference type="InterPro" id="IPR001876">
    <property type="entry name" value="Znf_RanBP2"/>
</dbReference>
<feature type="domain" description="RanBP2-type" evidence="6">
    <location>
        <begin position="347"/>
        <end position="376"/>
    </location>
</feature>
<organism evidence="7 8">
    <name type="scientific">Panicum hallii var. hallii</name>
    <dbReference type="NCBI Taxonomy" id="1504633"/>
    <lineage>
        <taxon>Eukaryota</taxon>
        <taxon>Viridiplantae</taxon>
        <taxon>Streptophyta</taxon>
        <taxon>Embryophyta</taxon>
        <taxon>Tracheophyta</taxon>
        <taxon>Spermatophyta</taxon>
        <taxon>Magnoliopsida</taxon>
        <taxon>Liliopsida</taxon>
        <taxon>Poales</taxon>
        <taxon>Poaceae</taxon>
        <taxon>PACMAD clade</taxon>
        <taxon>Panicoideae</taxon>
        <taxon>Panicodae</taxon>
        <taxon>Paniceae</taxon>
        <taxon>Panicinae</taxon>
        <taxon>Panicum</taxon>
        <taxon>Panicum sect. Panicum</taxon>
    </lineage>
</organism>
<keyword evidence="2 4" id="KW-0863">Zinc-finger</keyword>
<dbReference type="Proteomes" id="UP000244336">
    <property type="component" value="Chromosome 9"/>
</dbReference>
<feature type="region of interest" description="Disordered" evidence="5">
    <location>
        <begin position="263"/>
        <end position="295"/>
    </location>
</feature>
<reference evidence="7 8" key="1">
    <citation type="submission" date="2018-04" db="EMBL/GenBank/DDBJ databases">
        <title>WGS assembly of Panicum hallii var. hallii HAL2.</title>
        <authorList>
            <person name="Lovell J."/>
            <person name="Jenkins J."/>
            <person name="Lowry D."/>
            <person name="Mamidi S."/>
            <person name="Sreedasyam A."/>
            <person name="Weng X."/>
            <person name="Barry K."/>
            <person name="Bonette J."/>
            <person name="Campitelli B."/>
            <person name="Daum C."/>
            <person name="Gordon S."/>
            <person name="Gould B."/>
            <person name="Lipzen A."/>
            <person name="MacQueen A."/>
            <person name="Palacio-Mejia J."/>
            <person name="Plott C."/>
            <person name="Shakirov E."/>
            <person name="Shu S."/>
            <person name="Yoshinaga Y."/>
            <person name="Zane M."/>
            <person name="Rokhsar D."/>
            <person name="Grimwood J."/>
            <person name="Schmutz J."/>
            <person name="Juenger T."/>
        </authorList>
    </citation>
    <scope>NUCLEOTIDE SEQUENCE [LARGE SCALE GENOMIC DNA]</scope>
    <source>
        <strain evidence="8">cv. HAL2</strain>
    </source>
</reference>